<comment type="caution">
    <text evidence="1">The sequence shown here is derived from an EMBL/GenBank/DDBJ whole genome shotgun (WGS) entry which is preliminary data.</text>
</comment>
<proteinExistence type="predicted"/>
<sequence>MSSIEVEMQQRAVEYFASSRKVKPLWTSWLKCLNSLNDSLQMKKAEDTEVDMAEQSAIKLRAQQRSQTSNTFVVQDQRPANGTPPLPVGQLGLVKMPSIHVMWMIIQQIQDYHRKMGALATVNSQPPPANILSDLLDPLAIEGSPSSSVHPQSTTISELEGTTIEATAIVPAGVQIGVKAEWRAHHARMVLFLGNKNTVSLVSVQAIMLPPTHLKMELSLLPETIPPRAQSNAHLKSLISVRAEMLLFLTSPTSLETIWSTSNFTFQLF</sequence>
<organism evidence="1 2">
    <name type="scientific">Stylosanthes scabra</name>
    <dbReference type="NCBI Taxonomy" id="79078"/>
    <lineage>
        <taxon>Eukaryota</taxon>
        <taxon>Viridiplantae</taxon>
        <taxon>Streptophyta</taxon>
        <taxon>Embryophyta</taxon>
        <taxon>Tracheophyta</taxon>
        <taxon>Spermatophyta</taxon>
        <taxon>Magnoliopsida</taxon>
        <taxon>eudicotyledons</taxon>
        <taxon>Gunneridae</taxon>
        <taxon>Pentapetalae</taxon>
        <taxon>rosids</taxon>
        <taxon>fabids</taxon>
        <taxon>Fabales</taxon>
        <taxon>Fabaceae</taxon>
        <taxon>Papilionoideae</taxon>
        <taxon>50 kb inversion clade</taxon>
        <taxon>dalbergioids sensu lato</taxon>
        <taxon>Dalbergieae</taxon>
        <taxon>Pterocarpus clade</taxon>
        <taxon>Stylosanthes</taxon>
    </lineage>
</organism>
<dbReference type="SUPFAM" id="SSF49348">
    <property type="entry name" value="Clathrin adaptor appendage domain"/>
    <property type="match status" value="1"/>
</dbReference>
<dbReference type="EMBL" id="JASCZI010151089">
    <property type="protein sequence ID" value="MED6169109.1"/>
    <property type="molecule type" value="Genomic_DNA"/>
</dbReference>
<accession>A0ABU6V7R7</accession>
<dbReference type="InterPro" id="IPR013041">
    <property type="entry name" value="Clathrin_app_Ig-like_sf"/>
</dbReference>
<dbReference type="Proteomes" id="UP001341840">
    <property type="component" value="Unassembled WGS sequence"/>
</dbReference>
<name>A0ABU6V7R7_9FABA</name>
<evidence type="ECO:0000313" key="1">
    <source>
        <dbReference type="EMBL" id="MED6169109.1"/>
    </source>
</evidence>
<dbReference type="Gene3D" id="2.60.40.1230">
    <property type="match status" value="1"/>
</dbReference>
<gene>
    <name evidence="1" type="ORF">PIB30_018240</name>
</gene>
<reference evidence="1 2" key="1">
    <citation type="journal article" date="2023" name="Plants (Basel)">
        <title>Bridging the Gap: Combining Genomics and Transcriptomics Approaches to Understand Stylosanthes scabra, an Orphan Legume from the Brazilian Caatinga.</title>
        <authorList>
            <person name="Ferreira-Neto J.R.C."/>
            <person name="da Silva M.D."/>
            <person name="Binneck E."/>
            <person name="de Melo N.F."/>
            <person name="da Silva R.H."/>
            <person name="de Melo A.L.T.M."/>
            <person name="Pandolfi V."/>
            <person name="Bustamante F.O."/>
            <person name="Brasileiro-Vidal A.C."/>
            <person name="Benko-Iseppon A.M."/>
        </authorList>
    </citation>
    <scope>NUCLEOTIDE SEQUENCE [LARGE SCALE GENOMIC DNA]</scope>
    <source>
        <tissue evidence="1">Leaves</tissue>
    </source>
</reference>
<evidence type="ECO:0000313" key="2">
    <source>
        <dbReference type="Proteomes" id="UP001341840"/>
    </source>
</evidence>
<protein>
    <submittedName>
        <fullName evidence="1">Uncharacterized protein</fullName>
    </submittedName>
</protein>
<keyword evidence="2" id="KW-1185">Reference proteome</keyword>